<dbReference type="InterPro" id="IPR051214">
    <property type="entry name" value="GH32_Enzymes"/>
</dbReference>
<dbReference type="InterPro" id="IPR018053">
    <property type="entry name" value="Glyco_hydro_32_AS"/>
</dbReference>
<evidence type="ECO:0000259" key="11">
    <source>
        <dbReference type="Pfam" id="PF08244"/>
    </source>
</evidence>
<comment type="caution">
    <text evidence="12">The sequence shown here is derived from an EMBL/GenBank/DDBJ whole genome shotgun (WGS) entry which is preliminary data.</text>
</comment>
<sequence length="495" mass="56893">MEWTTEKRYKKYSEWTAEELLDLQAQATKSDYQLSYHVRPQSGLLNDPNGFSYFNGEYNLFYQAFPFGAAHGLKSWFHLTSKDLVHWKNMGLAVKPDTKFDSHGAYSGSAHVIGDELFLMYTGNHRDENWERHTYQIGAKMDKNYNITKLEKPMIEKPDHVTEHFRDPQLIKFNDMYYAIIGAQDAKTKTGKISLFRSKDLKKWQDLGYVDFSNDEMGYMIECPNLVFVDEIPVLIFCPQGLDKNITNYQNIYPNMYMLGEQMRFNKAKFITNQEKPLNLDDGFDVYATQAFNAPNGKAYAISWVGLPDISYPTDAENWANCMSQVKELHVKEGVLYQQPVPAMASLRKNGTPLRVEKTLDTHQTLMQDASQNYELKLDIEANQEGELYFAANNNLSAGIKISFSTKDDAYLTVNRSQAGIAFDQEHGETRTIKLDANQRLSIDLFVDHSLAEMFINNGKNTMTFRYFAPKENTKLAIASDGELNFTGTHWIMEK</sequence>
<evidence type="ECO:0000256" key="7">
    <source>
        <dbReference type="ARBA" id="ARBA00033367"/>
    </source>
</evidence>
<evidence type="ECO:0000313" key="12">
    <source>
        <dbReference type="EMBL" id="KRM19574.1"/>
    </source>
</evidence>
<dbReference type="InterPro" id="IPR001362">
    <property type="entry name" value="Glyco_hydro_32"/>
</dbReference>
<keyword evidence="6 8" id="KW-0326">Glycosidase</keyword>
<keyword evidence="13" id="KW-1185">Reference proteome</keyword>
<dbReference type="CDD" id="cd18623">
    <property type="entry name" value="GH32_ScrB-like"/>
    <property type="match status" value="1"/>
</dbReference>
<dbReference type="OrthoDB" id="9759709at2"/>
<comment type="function">
    <text evidence="9">Enables the bacterium to metabolize sucrose as a sole carbon source.</text>
</comment>
<dbReference type="EC" id="3.2.1.26" evidence="3 8"/>
<evidence type="ECO:0000256" key="1">
    <source>
        <dbReference type="ARBA" id="ARBA00004914"/>
    </source>
</evidence>
<evidence type="ECO:0000256" key="5">
    <source>
        <dbReference type="ARBA" id="ARBA00022801"/>
    </source>
</evidence>
<dbReference type="PROSITE" id="PS00609">
    <property type="entry name" value="GLYCOSYL_HYDROL_F32"/>
    <property type="match status" value="1"/>
</dbReference>
<dbReference type="InterPro" id="IPR006232">
    <property type="entry name" value="Suc6P_hydrolase"/>
</dbReference>
<dbReference type="Gene3D" id="2.60.120.560">
    <property type="entry name" value="Exo-inulinase, domain 1"/>
    <property type="match status" value="1"/>
</dbReference>
<evidence type="ECO:0000256" key="6">
    <source>
        <dbReference type="ARBA" id="ARBA00023295"/>
    </source>
</evidence>
<dbReference type="NCBIfam" id="TIGR01322">
    <property type="entry name" value="scrB_fam"/>
    <property type="match status" value="1"/>
</dbReference>
<dbReference type="eggNOG" id="COG1621">
    <property type="taxonomic scope" value="Bacteria"/>
</dbReference>
<dbReference type="EMBL" id="AZGD01000037">
    <property type="protein sequence ID" value="KRM19574.1"/>
    <property type="molecule type" value="Genomic_DNA"/>
</dbReference>
<dbReference type="InterPro" id="IPR023296">
    <property type="entry name" value="Glyco_hydro_beta-prop_sf"/>
</dbReference>
<proteinExistence type="inferred from homology"/>
<comment type="similarity">
    <text evidence="2 8">Belongs to the glycosyl hydrolase 32 family.</text>
</comment>
<evidence type="ECO:0000313" key="13">
    <source>
        <dbReference type="Proteomes" id="UP000051054"/>
    </source>
</evidence>
<dbReference type="Pfam" id="PF08244">
    <property type="entry name" value="Glyco_hydro_32C"/>
    <property type="match status" value="1"/>
</dbReference>
<dbReference type="PATRIC" id="fig|1423755.3.peg.1511"/>
<evidence type="ECO:0000256" key="9">
    <source>
        <dbReference type="RuleBase" id="RU365015"/>
    </source>
</evidence>
<feature type="domain" description="Glycosyl hydrolase family 32 N-terminal" evidence="10">
    <location>
        <begin position="37"/>
        <end position="340"/>
    </location>
</feature>
<dbReference type="PANTHER" id="PTHR43101">
    <property type="entry name" value="BETA-FRUCTOSIDASE"/>
    <property type="match status" value="1"/>
</dbReference>
<evidence type="ECO:0000256" key="8">
    <source>
        <dbReference type="RuleBase" id="RU362110"/>
    </source>
</evidence>
<dbReference type="Proteomes" id="UP000051054">
    <property type="component" value="Unassembled WGS sequence"/>
</dbReference>
<keyword evidence="9" id="KW-0963">Cytoplasm</keyword>
<comment type="pathway">
    <text evidence="1 9">Glycan biosynthesis; sucrose metabolism.</text>
</comment>
<reference evidence="12 13" key="1">
    <citation type="journal article" date="2015" name="Genome Announc.">
        <title>Expanding the biotechnology potential of lactobacilli through comparative genomics of 213 strains and associated genera.</title>
        <authorList>
            <person name="Sun Z."/>
            <person name="Harris H.M."/>
            <person name="McCann A."/>
            <person name="Guo C."/>
            <person name="Argimon S."/>
            <person name="Zhang W."/>
            <person name="Yang X."/>
            <person name="Jeffery I.B."/>
            <person name="Cooney J.C."/>
            <person name="Kagawa T.F."/>
            <person name="Liu W."/>
            <person name="Song Y."/>
            <person name="Salvetti E."/>
            <person name="Wrobel A."/>
            <person name="Rasinkangas P."/>
            <person name="Parkhill J."/>
            <person name="Rea M.C."/>
            <person name="O'Sullivan O."/>
            <person name="Ritari J."/>
            <person name="Douillard F.P."/>
            <person name="Paul Ross R."/>
            <person name="Yang R."/>
            <person name="Briner A.E."/>
            <person name="Felis G.E."/>
            <person name="de Vos W.M."/>
            <person name="Barrangou R."/>
            <person name="Klaenhammer T.R."/>
            <person name="Caufield P.W."/>
            <person name="Cui Y."/>
            <person name="Zhang H."/>
            <person name="O'Toole P.W."/>
        </authorList>
    </citation>
    <scope>NUCLEOTIDE SEQUENCE [LARGE SCALE GENOMIC DNA]</scope>
    <source>
        <strain evidence="12 13">DSM 18933</strain>
    </source>
</reference>
<comment type="catalytic activity">
    <reaction evidence="8">
        <text>Hydrolysis of terminal non-reducing beta-D-fructofuranoside residues in beta-D-fructofuranosides.</text>
        <dbReference type="EC" id="3.2.1.26"/>
    </reaction>
</comment>
<dbReference type="InterPro" id="IPR013189">
    <property type="entry name" value="Glyco_hydro_32_C"/>
</dbReference>
<dbReference type="GO" id="GO:0005985">
    <property type="term" value="P:sucrose metabolic process"/>
    <property type="evidence" value="ECO:0007669"/>
    <property type="project" value="UniProtKB-UniPathway"/>
</dbReference>
<dbReference type="InterPro" id="IPR013148">
    <property type="entry name" value="Glyco_hydro_32_N"/>
</dbReference>
<dbReference type="SMART" id="SM00640">
    <property type="entry name" value="Glyco_32"/>
    <property type="match status" value="1"/>
</dbReference>
<keyword evidence="9" id="KW-0119">Carbohydrate metabolism</keyword>
<dbReference type="GO" id="GO:0004564">
    <property type="term" value="F:beta-fructofuranosidase activity"/>
    <property type="evidence" value="ECO:0007669"/>
    <property type="project" value="UniProtKB-EC"/>
</dbReference>
<dbReference type="Gene3D" id="2.115.10.20">
    <property type="entry name" value="Glycosyl hydrolase domain, family 43"/>
    <property type="match status" value="1"/>
</dbReference>
<dbReference type="InterPro" id="IPR013320">
    <property type="entry name" value="ConA-like_dom_sf"/>
</dbReference>
<dbReference type="PANTHER" id="PTHR43101:SF1">
    <property type="entry name" value="BETA-FRUCTOSIDASE"/>
    <property type="match status" value="1"/>
</dbReference>
<dbReference type="Pfam" id="PF00251">
    <property type="entry name" value="Glyco_hydro_32N"/>
    <property type="match status" value="1"/>
</dbReference>
<protein>
    <recommendedName>
        <fullName evidence="4 8">Sucrose-6-phosphate hydrolase</fullName>
        <ecNumber evidence="3 8">3.2.1.26</ecNumber>
    </recommendedName>
    <alternativeName>
        <fullName evidence="7 9">Invertase</fullName>
    </alternativeName>
</protein>
<keyword evidence="5 8" id="KW-0378">Hydrolase</keyword>
<evidence type="ECO:0000256" key="3">
    <source>
        <dbReference type="ARBA" id="ARBA00012758"/>
    </source>
</evidence>
<dbReference type="SUPFAM" id="SSF75005">
    <property type="entry name" value="Arabinanase/levansucrase/invertase"/>
    <property type="match status" value="1"/>
</dbReference>
<evidence type="ECO:0000259" key="10">
    <source>
        <dbReference type="Pfam" id="PF00251"/>
    </source>
</evidence>
<name>A0A0R1WX75_9LACO</name>
<dbReference type="GO" id="GO:0005737">
    <property type="term" value="C:cytoplasm"/>
    <property type="evidence" value="ECO:0007669"/>
    <property type="project" value="UniProtKB-SubCell"/>
</dbReference>
<dbReference type="RefSeq" id="WP_025021716.1">
    <property type="nucleotide sequence ID" value="NZ_AZGD01000037.1"/>
</dbReference>
<accession>A0A0R1WX75</accession>
<organism evidence="12 13">
    <name type="scientific">Ligilactobacillus hayakitensis DSM 18933 = JCM 14209</name>
    <dbReference type="NCBI Taxonomy" id="1423755"/>
    <lineage>
        <taxon>Bacteria</taxon>
        <taxon>Bacillati</taxon>
        <taxon>Bacillota</taxon>
        <taxon>Bacilli</taxon>
        <taxon>Lactobacillales</taxon>
        <taxon>Lactobacillaceae</taxon>
        <taxon>Ligilactobacillus</taxon>
    </lineage>
</organism>
<dbReference type="STRING" id="1423755.FC40_GL001422"/>
<evidence type="ECO:0000256" key="4">
    <source>
        <dbReference type="ARBA" id="ARBA00019623"/>
    </source>
</evidence>
<evidence type="ECO:0000256" key="2">
    <source>
        <dbReference type="ARBA" id="ARBA00009902"/>
    </source>
</evidence>
<dbReference type="SUPFAM" id="SSF49899">
    <property type="entry name" value="Concanavalin A-like lectins/glucanases"/>
    <property type="match status" value="1"/>
</dbReference>
<gene>
    <name evidence="12" type="ORF">FC40_GL001422</name>
</gene>
<comment type="subcellular location">
    <subcellularLocation>
        <location evidence="9">Cytoplasm</location>
    </subcellularLocation>
</comment>
<feature type="domain" description="Glycosyl hydrolase family 32 C-terminal" evidence="11">
    <location>
        <begin position="356"/>
        <end position="483"/>
    </location>
</feature>
<dbReference type="UniPathway" id="UPA00238"/>
<dbReference type="AlphaFoldDB" id="A0A0R1WX75"/>